<keyword evidence="2" id="KW-1133">Transmembrane helix</keyword>
<dbReference type="GO" id="GO:0035556">
    <property type="term" value="P:intracellular signal transduction"/>
    <property type="evidence" value="ECO:0007669"/>
    <property type="project" value="InterPro"/>
</dbReference>
<dbReference type="Gene3D" id="3.30.70.1230">
    <property type="entry name" value="Nucleotide cyclase"/>
    <property type="match status" value="1"/>
</dbReference>
<dbReference type="CDD" id="cd07302">
    <property type="entry name" value="CHD"/>
    <property type="match status" value="1"/>
</dbReference>
<dbReference type="GO" id="GO:0006171">
    <property type="term" value="P:cAMP biosynthetic process"/>
    <property type="evidence" value="ECO:0007669"/>
    <property type="project" value="TreeGrafter"/>
</dbReference>
<dbReference type="InterPro" id="IPR007890">
    <property type="entry name" value="CHASE2"/>
</dbReference>
<gene>
    <name evidence="4" type="ORF">FNA46_11965</name>
</gene>
<feature type="region of interest" description="Disordered" evidence="1">
    <location>
        <begin position="1"/>
        <end position="29"/>
    </location>
</feature>
<dbReference type="Proteomes" id="UP000316801">
    <property type="component" value="Unassembled WGS sequence"/>
</dbReference>
<evidence type="ECO:0000313" key="5">
    <source>
        <dbReference type="Proteomes" id="UP000316801"/>
    </source>
</evidence>
<evidence type="ECO:0000313" key="4">
    <source>
        <dbReference type="EMBL" id="TRL38694.1"/>
    </source>
</evidence>
<accession>A0A549T9Y8</accession>
<evidence type="ECO:0000259" key="3">
    <source>
        <dbReference type="PROSITE" id="PS50125"/>
    </source>
</evidence>
<dbReference type="InterPro" id="IPR001054">
    <property type="entry name" value="A/G_cyclase"/>
</dbReference>
<evidence type="ECO:0000256" key="1">
    <source>
        <dbReference type="SAM" id="MobiDB-lite"/>
    </source>
</evidence>
<feature type="transmembrane region" description="Helical" evidence="2">
    <location>
        <begin position="459"/>
        <end position="483"/>
    </location>
</feature>
<dbReference type="SUPFAM" id="SSF55073">
    <property type="entry name" value="Nucleotide cyclase"/>
    <property type="match status" value="1"/>
</dbReference>
<dbReference type="AlphaFoldDB" id="A0A549T9Y8"/>
<name>A0A549T9Y8_9HYPH</name>
<keyword evidence="2" id="KW-0472">Membrane</keyword>
<dbReference type="Pfam" id="PF00211">
    <property type="entry name" value="Guanylate_cyc"/>
    <property type="match status" value="1"/>
</dbReference>
<dbReference type="Pfam" id="PF05226">
    <property type="entry name" value="CHASE2"/>
    <property type="match status" value="1"/>
</dbReference>
<comment type="caution">
    <text evidence="4">The sequence shown here is derived from an EMBL/GenBank/DDBJ whole genome shotgun (WGS) entry which is preliminary data.</text>
</comment>
<sequence>MAPRPHRASWDPSPHPHRAGRPRASSAATEIDLRIPERMKSPVSLRRKHRFPPPALTALAGFCVLMTCLGFLRADPSVTAVLSNQLFDTYQQLHPRPATDPPVVVVDIDETSIDRLGQWPWSRAVIARMVNRLQLLGAAAIGFDIVFSEPDRLSPARAVEDLRRRGVGITLPEGGEPLDNDNILAAALSASPSVLGFALTDESHLAPNAAKAGFAYGGSDPRFYLPPFTGAVRNIEVLHKAAPGAGFFSFSPSADNVIRSMPLAAVANGQIYPALAVESLRIAQGAQGFALRGNDASGEGGGGSHGMTSLRVGALDVPTAADGRMRLYFSGMPQMTTLSAADLLEDTNTARIRQAVEGRIVLVGTSAVGLRDIVATPVAAAMPGVTVHAEIIDQIIAGAFLQEPDWAHGTLLLVTLLCGLMLILIATRNGALASAMMLAGLITGLVAMSWIAFTRLSLILDPVGAVVTLVIVFLLLTPLRLALENREKRIVKGAFGRYLAPALVERLAREPSALELGGETRRLTVMFSDIRGFTTLSEGMDPQTLTSLINSFLTPLTDVLLRREATIDKYIGDAIMAFWNAPLDIEGHEEKACRAALDMVKAVELLNASRQEPIRIGIGLNSGEACVGNLGSAQRFSYSALGDSINLASRIEGLTKLYGVTIAVSDFTRQAVPSLAFLEIDNVRVKGRAAPVRLYALVGDETVATSQIFQALAERHDAFLDHYRRGDFSEANTRLVSLRQGAPAELQGLYALYAQRLEELRAYPPGQTWDGVYTARTK</sequence>
<dbReference type="PANTHER" id="PTHR43081">
    <property type="entry name" value="ADENYLATE CYCLASE, TERMINAL-DIFFERENTIATION SPECIFIC-RELATED"/>
    <property type="match status" value="1"/>
</dbReference>
<dbReference type="SMART" id="SM00044">
    <property type="entry name" value="CYCc"/>
    <property type="match status" value="1"/>
</dbReference>
<dbReference type="PROSITE" id="PS50125">
    <property type="entry name" value="GUANYLATE_CYCLASE_2"/>
    <property type="match status" value="1"/>
</dbReference>
<dbReference type="PANTHER" id="PTHR43081:SF1">
    <property type="entry name" value="ADENYLATE CYCLASE, TERMINAL-DIFFERENTIATION SPECIFIC"/>
    <property type="match status" value="1"/>
</dbReference>
<feature type="transmembrane region" description="Helical" evidence="2">
    <location>
        <begin position="432"/>
        <end position="453"/>
    </location>
</feature>
<feature type="transmembrane region" description="Helical" evidence="2">
    <location>
        <begin position="406"/>
        <end position="425"/>
    </location>
</feature>
<dbReference type="InterPro" id="IPR050697">
    <property type="entry name" value="Adenylyl/Guanylyl_Cyclase_3/4"/>
</dbReference>
<keyword evidence="5" id="KW-1185">Reference proteome</keyword>
<reference evidence="4 5" key="1">
    <citation type="submission" date="2019-07" db="EMBL/GenBank/DDBJ databases">
        <title>Ln-dependent methylotrophs.</title>
        <authorList>
            <person name="Tani A."/>
        </authorList>
    </citation>
    <scope>NUCLEOTIDE SEQUENCE [LARGE SCALE GENOMIC DNA]</scope>
    <source>
        <strain evidence="4 5">SM12</strain>
    </source>
</reference>
<dbReference type="GO" id="GO:0004016">
    <property type="term" value="F:adenylate cyclase activity"/>
    <property type="evidence" value="ECO:0007669"/>
    <property type="project" value="UniProtKB-ARBA"/>
</dbReference>
<dbReference type="SMART" id="SM01080">
    <property type="entry name" value="CHASE2"/>
    <property type="match status" value="1"/>
</dbReference>
<protein>
    <submittedName>
        <fullName evidence="4">Adenylate/guanylate cyclase domain-containing protein</fullName>
    </submittedName>
</protein>
<dbReference type="EMBL" id="VJMG01000029">
    <property type="protein sequence ID" value="TRL38694.1"/>
    <property type="molecule type" value="Genomic_DNA"/>
</dbReference>
<dbReference type="InterPro" id="IPR029787">
    <property type="entry name" value="Nucleotide_cyclase"/>
</dbReference>
<keyword evidence="2" id="KW-0812">Transmembrane</keyword>
<organism evidence="4 5">
    <name type="scientific">Rhizobium straminoryzae</name>
    <dbReference type="NCBI Taxonomy" id="1387186"/>
    <lineage>
        <taxon>Bacteria</taxon>
        <taxon>Pseudomonadati</taxon>
        <taxon>Pseudomonadota</taxon>
        <taxon>Alphaproteobacteria</taxon>
        <taxon>Hyphomicrobiales</taxon>
        <taxon>Rhizobiaceae</taxon>
        <taxon>Rhizobium/Agrobacterium group</taxon>
        <taxon>Rhizobium</taxon>
    </lineage>
</organism>
<proteinExistence type="predicted"/>
<evidence type="ECO:0000256" key="2">
    <source>
        <dbReference type="SAM" id="Phobius"/>
    </source>
</evidence>
<feature type="domain" description="Guanylate cyclase" evidence="3">
    <location>
        <begin position="524"/>
        <end position="652"/>
    </location>
</feature>